<geneLocation type="plasmid" evidence="2">
    <name>pLTMV-6</name>
</geneLocation>
<dbReference type="SUPFAM" id="SSF52540">
    <property type="entry name" value="P-loop containing nucleoside triphosphate hydrolases"/>
    <property type="match status" value="1"/>
</dbReference>
<feature type="compositionally biased region" description="Polar residues" evidence="1">
    <location>
        <begin position="255"/>
        <end position="272"/>
    </location>
</feature>
<gene>
    <name evidence="2" type="ORF">LTMETV_007</name>
</gene>
<name>A0A445PPJ4_9ZZZZ</name>
<keyword evidence="2" id="KW-0614">Plasmid</keyword>
<organism evidence="2">
    <name type="scientific">viral metagenome</name>
    <dbReference type="NCBI Taxonomy" id="1070528"/>
    <lineage>
        <taxon>unclassified sequences</taxon>
        <taxon>metagenomes</taxon>
        <taxon>organismal metagenomes</taxon>
    </lineage>
</organism>
<dbReference type="Gene3D" id="3.40.50.300">
    <property type="entry name" value="P-loop containing nucleotide triphosphate hydrolases"/>
    <property type="match status" value="1"/>
</dbReference>
<dbReference type="EMBL" id="LT991975">
    <property type="protein sequence ID" value="SPK69877.1"/>
    <property type="molecule type" value="Genomic_DNA"/>
</dbReference>
<evidence type="ECO:0000313" key="2">
    <source>
        <dbReference type="EMBL" id="SPK69877.1"/>
    </source>
</evidence>
<evidence type="ECO:0000256" key="1">
    <source>
        <dbReference type="SAM" id="MobiDB-lite"/>
    </source>
</evidence>
<reference evidence="2" key="1">
    <citation type="submission" date="2018-01" db="EMBL/GenBank/DDBJ databases">
        <authorList>
            <person name="Dyall-Smith M."/>
        </authorList>
    </citation>
    <scope>NUCLEOTIDE SEQUENCE</scope>
</reference>
<protein>
    <submittedName>
        <fullName evidence="2">Uncharacterized protein R6</fullName>
    </submittedName>
</protein>
<feature type="compositionally biased region" description="Basic and acidic residues" evidence="1">
    <location>
        <begin position="229"/>
        <end position="241"/>
    </location>
</feature>
<accession>A0A445PPJ4</accession>
<dbReference type="InterPro" id="IPR027417">
    <property type="entry name" value="P-loop_NTPase"/>
</dbReference>
<proteinExistence type="predicted"/>
<sequence length="278" mass="31803">MHISETAWWNDLMHGVYGPRQGGSRIIIDSESASTGVGKTTLACATAQMCANAFGYELQPDDFTLSGEAYLERWREHPDAHQPSVIVLDELAGAGAGDARRSMSNKNVNLGRSWQLMRKKRIVTITTLPHWSDADVRMRRFADFRLWCLKRPIGYFRPYKVTSTFDRGDVRTESYDDIPRNRIPFPNLDRHDDPYFEAVTEKKDDLLDSEHFDADELQEEELDPEEVEREQKKADAQRARDLGLSTREVSEVVDMSQSWVSKYTDKPQTTPTEAPADD</sequence>
<dbReference type="AlphaFoldDB" id="A0A445PPJ4"/>
<feature type="compositionally biased region" description="Acidic residues" evidence="1">
    <location>
        <begin position="216"/>
        <end position="228"/>
    </location>
</feature>
<feature type="region of interest" description="Disordered" evidence="1">
    <location>
        <begin position="216"/>
        <end position="278"/>
    </location>
</feature>